<dbReference type="InterPro" id="IPR046357">
    <property type="entry name" value="PPIase_dom_sf"/>
</dbReference>
<name>A0A1I2H3G2_9BACT</name>
<feature type="domain" description="PpiC" evidence="3">
    <location>
        <begin position="229"/>
        <end position="333"/>
    </location>
</feature>
<proteinExistence type="predicted"/>
<dbReference type="Pfam" id="PF00639">
    <property type="entry name" value="Rotamase"/>
    <property type="match status" value="1"/>
</dbReference>
<dbReference type="PROSITE" id="PS50198">
    <property type="entry name" value="PPIC_PPIASE_2"/>
    <property type="match status" value="2"/>
</dbReference>
<dbReference type="InterPro" id="IPR000297">
    <property type="entry name" value="PPIase_PpiC"/>
</dbReference>
<accession>A0A1I2H3G2</accession>
<keyword evidence="5" id="KW-1185">Reference proteome</keyword>
<dbReference type="SUPFAM" id="SSF54534">
    <property type="entry name" value="FKBP-like"/>
    <property type="match status" value="2"/>
</dbReference>
<feature type="domain" description="PpiC" evidence="3">
    <location>
        <begin position="122"/>
        <end position="224"/>
    </location>
</feature>
<protein>
    <submittedName>
        <fullName evidence="4">Peptidyl-prolyl cis-trans isomerase SurA</fullName>
    </submittedName>
</protein>
<evidence type="ECO:0000256" key="2">
    <source>
        <dbReference type="SAM" id="SignalP"/>
    </source>
</evidence>
<dbReference type="STRING" id="655355.SAMN05216283_103241"/>
<organism evidence="4 5">
    <name type="scientific">Sunxiuqinia elliptica</name>
    <dbReference type="NCBI Taxonomy" id="655355"/>
    <lineage>
        <taxon>Bacteria</taxon>
        <taxon>Pseudomonadati</taxon>
        <taxon>Bacteroidota</taxon>
        <taxon>Bacteroidia</taxon>
        <taxon>Marinilabiliales</taxon>
        <taxon>Prolixibacteraceae</taxon>
        <taxon>Sunxiuqinia</taxon>
    </lineage>
</organism>
<evidence type="ECO:0000259" key="3">
    <source>
        <dbReference type="PROSITE" id="PS50198"/>
    </source>
</evidence>
<dbReference type="PANTHER" id="PTHR47245">
    <property type="entry name" value="PEPTIDYLPROLYL ISOMERASE"/>
    <property type="match status" value="1"/>
</dbReference>
<evidence type="ECO:0000313" key="4">
    <source>
        <dbReference type="EMBL" id="SFF24068.1"/>
    </source>
</evidence>
<gene>
    <name evidence="4" type="ORF">SAMN05216283_103241</name>
</gene>
<dbReference type="Proteomes" id="UP000198964">
    <property type="component" value="Unassembled WGS sequence"/>
</dbReference>
<dbReference type="InterPro" id="IPR050245">
    <property type="entry name" value="PrsA_foldase"/>
</dbReference>
<sequence length="653" mass="75624">MNRFLCLFFLLLVSYSASTQITDEEVILQLGDRSFLKEEFSYLYNKNNKQVREDSERMDPEEYMELFINFKLKVLEAERLGYDTLPGFIREMANYREELAKPYLTAVEYSNQMVETAYKRMLTEVRASHILLQLAPNASPADTIKAWNKLVEVRNEVLNGADFNELAVANSQDPSAKQNRGDLGYFSAFQMVYPFEDAAYRLDLGAISMPVRTNFGYHLIFVSNKRPAKGEVKVAHIMKRLRPNASEEHIKRAKQELDSLAIAIQDGADFAELAQTYSDDQRSAAKGGELPWFGYSGMMPAEFAEAAFALTKDGAISPVIKTPYGMHLIKRISHRPIPSLKDMRDFIVDKIRKNPEISRHSQEEFIKELKKTYQLKSNDSIVAQTLKEATNAFANGQLKLTPPQHPNQVLFHFADQSQRKSDFWKWLRVSTKSQSKNPTIQDIEDHYNSFVTQSLTNYEKAHLEEKHPDFKYLLQEYHDGILLFNISEDKIWQAAVNDTIGLQSFYQKNKKNHNWGERFQGWSIRCQNQEVRDFIDAVFDEDPDIRYHELHDVLKAHFEEGQAALSHGYFEKGQDPLIDYLVWNKPKPDDHQDGLDYVRGNKIAPQPKSLNEAKGLHVADYQNHLEKEWLKSLRKAYRVKVKKKVLREVESLK</sequence>
<evidence type="ECO:0000256" key="1">
    <source>
        <dbReference type="PROSITE-ProRule" id="PRU00278"/>
    </source>
</evidence>
<evidence type="ECO:0000313" key="5">
    <source>
        <dbReference type="Proteomes" id="UP000198964"/>
    </source>
</evidence>
<feature type="chain" id="PRO_5011670024" evidence="2">
    <location>
        <begin position="20"/>
        <end position="653"/>
    </location>
</feature>
<dbReference type="RefSeq" id="WP_093919657.1">
    <property type="nucleotide sequence ID" value="NZ_FONW01000003.1"/>
</dbReference>
<keyword evidence="1" id="KW-0697">Rotamase</keyword>
<dbReference type="Gene3D" id="3.10.50.40">
    <property type="match status" value="2"/>
</dbReference>
<dbReference type="EMBL" id="FONW01000003">
    <property type="protein sequence ID" value="SFF24068.1"/>
    <property type="molecule type" value="Genomic_DNA"/>
</dbReference>
<feature type="signal peptide" evidence="2">
    <location>
        <begin position="1"/>
        <end position="19"/>
    </location>
</feature>
<keyword evidence="2" id="KW-0732">Signal</keyword>
<dbReference type="AlphaFoldDB" id="A0A1I2H3G2"/>
<dbReference type="GO" id="GO:0003755">
    <property type="term" value="F:peptidyl-prolyl cis-trans isomerase activity"/>
    <property type="evidence" value="ECO:0007669"/>
    <property type="project" value="UniProtKB-KW"/>
</dbReference>
<dbReference type="PANTHER" id="PTHR47245:SF2">
    <property type="entry name" value="PEPTIDYL-PROLYL CIS-TRANS ISOMERASE HP_0175-RELATED"/>
    <property type="match status" value="1"/>
</dbReference>
<reference evidence="4 5" key="1">
    <citation type="submission" date="2016-10" db="EMBL/GenBank/DDBJ databases">
        <authorList>
            <person name="de Groot N.N."/>
        </authorList>
    </citation>
    <scope>NUCLEOTIDE SEQUENCE [LARGE SCALE GENOMIC DNA]</scope>
    <source>
        <strain evidence="4 5">CGMCC 1.9156</strain>
    </source>
</reference>
<dbReference type="Pfam" id="PF13616">
    <property type="entry name" value="Rotamase_3"/>
    <property type="match status" value="1"/>
</dbReference>
<keyword evidence="1 4" id="KW-0413">Isomerase</keyword>